<dbReference type="GO" id="GO:0004867">
    <property type="term" value="F:serine-type endopeptidase inhibitor activity"/>
    <property type="evidence" value="ECO:0007669"/>
    <property type="project" value="UniProtKB-KW"/>
</dbReference>
<dbReference type="OrthoDB" id="9518664at2759"/>
<gene>
    <name evidence="8" type="primary">LOC114337260</name>
</gene>
<reference evidence="8" key="1">
    <citation type="submission" date="2025-04" db="UniProtKB">
        <authorList>
            <consortium name="RefSeq"/>
        </authorList>
    </citation>
    <scope>IDENTIFICATION</scope>
    <source>
        <tissue evidence="8">Whole insect</tissue>
    </source>
</reference>
<evidence type="ECO:0000259" key="5">
    <source>
        <dbReference type="SMART" id="SM00093"/>
    </source>
</evidence>
<dbReference type="Gene3D" id="3.30.497.10">
    <property type="entry name" value="Antithrombin, subunit I, domain 2"/>
    <property type="match status" value="1"/>
</dbReference>
<accession>A0A6P7G9C8</accession>
<keyword evidence="3" id="KW-0722">Serine protease inhibitor</keyword>
<dbReference type="InterPro" id="IPR042178">
    <property type="entry name" value="Serpin_sf_1"/>
</dbReference>
<dbReference type="InterPro" id="IPR023795">
    <property type="entry name" value="Serpin_CS"/>
</dbReference>
<feature type="domain" description="Serpin" evidence="5">
    <location>
        <begin position="42"/>
        <end position="394"/>
    </location>
</feature>
<dbReference type="InterPro" id="IPR036186">
    <property type="entry name" value="Serpin_sf"/>
</dbReference>
<evidence type="ECO:0000256" key="4">
    <source>
        <dbReference type="RuleBase" id="RU000411"/>
    </source>
</evidence>
<evidence type="ECO:0000313" key="7">
    <source>
        <dbReference type="Proteomes" id="UP001652700"/>
    </source>
</evidence>
<dbReference type="Gene3D" id="2.30.39.10">
    <property type="entry name" value="Alpha-1-antitrypsin, domain 1"/>
    <property type="match status" value="1"/>
</dbReference>
<name>A0A6P7G9C8_DIAVI</name>
<dbReference type="EnsemblMetazoa" id="XM_028287671.2">
    <property type="protein sequence ID" value="XP_028143472.1"/>
    <property type="gene ID" value="LOC114337260"/>
</dbReference>
<evidence type="ECO:0000256" key="3">
    <source>
        <dbReference type="ARBA" id="ARBA00022900"/>
    </source>
</evidence>
<dbReference type="InterPro" id="IPR023796">
    <property type="entry name" value="Serpin_dom"/>
</dbReference>
<dbReference type="AlphaFoldDB" id="A0A6P7G9C8"/>
<dbReference type="PROSITE" id="PS00284">
    <property type="entry name" value="SERPIN"/>
    <property type="match status" value="1"/>
</dbReference>
<dbReference type="PANTHER" id="PTHR11461">
    <property type="entry name" value="SERINE PROTEASE INHIBITOR, SERPIN"/>
    <property type="match status" value="1"/>
</dbReference>
<protein>
    <submittedName>
        <fullName evidence="8">Antichymotrypsin-2-like isoform X2</fullName>
    </submittedName>
</protein>
<dbReference type="GeneID" id="114337260"/>
<comment type="similarity">
    <text evidence="1 4">Belongs to the serpin family.</text>
</comment>
<evidence type="ECO:0000313" key="8">
    <source>
        <dbReference type="RefSeq" id="XP_028143472.1"/>
    </source>
</evidence>
<dbReference type="InterPro" id="IPR042185">
    <property type="entry name" value="Serpin_sf_2"/>
</dbReference>
<organism evidence="8">
    <name type="scientific">Diabrotica virgifera virgifera</name>
    <name type="common">western corn rootworm</name>
    <dbReference type="NCBI Taxonomy" id="50390"/>
    <lineage>
        <taxon>Eukaryota</taxon>
        <taxon>Metazoa</taxon>
        <taxon>Ecdysozoa</taxon>
        <taxon>Arthropoda</taxon>
        <taxon>Hexapoda</taxon>
        <taxon>Insecta</taxon>
        <taxon>Pterygota</taxon>
        <taxon>Neoptera</taxon>
        <taxon>Endopterygota</taxon>
        <taxon>Coleoptera</taxon>
        <taxon>Polyphaga</taxon>
        <taxon>Cucujiformia</taxon>
        <taxon>Chrysomeloidea</taxon>
        <taxon>Chrysomelidae</taxon>
        <taxon>Galerucinae</taxon>
        <taxon>Diabroticina</taxon>
        <taxon>Diabroticites</taxon>
        <taxon>Diabrotica</taxon>
    </lineage>
</organism>
<evidence type="ECO:0000313" key="6">
    <source>
        <dbReference type="EnsemblMetazoa" id="XP_028143472.1"/>
    </source>
</evidence>
<dbReference type="InterPro" id="IPR000215">
    <property type="entry name" value="Serpin_fam"/>
</dbReference>
<keyword evidence="2" id="KW-0646">Protease inhibitor</keyword>
<dbReference type="GO" id="GO:0005615">
    <property type="term" value="C:extracellular space"/>
    <property type="evidence" value="ECO:0007669"/>
    <property type="project" value="InterPro"/>
</dbReference>
<evidence type="ECO:0000256" key="2">
    <source>
        <dbReference type="ARBA" id="ARBA00022690"/>
    </source>
</evidence>
<reference evidence="6" key="2">
    <citation type="submission" date="2025-05" db="UniProtKB">
        <authorList>
            <consortium name="EnsemblMetazoa"/>
        </authorList>
    </citation>
    <scope>IDENTIFICATION</scope>
</reference>
<keyword evidence="7" id="KW-1185">Reference proteome</keyword>
<sequence length="395" mass="43993">MYFDSQIEKMHKVVFLTIIASFFGCNADNFKSVVRGNFDFTAHTYEELVKISGNNNIIVSGLSAEIVLSLLANGAKGETQKQLLNGLSLPTNIEDVNKAFAEITSHLNTNTPDLKLLSANKIYPRQDFPVEKSFKDIAVNFYSADVQNLDFNDPDKAARTINSWVEQKTNNKIHNIIDPETLKGSILLLVNALYYTGKWDHDFDKFGSADRLFHSSSTESKKIPTMYTESFVKYAYNTKLKAKFLELGFQGGNVSMTFVLPDEINGLAAAEQNLKEYLAPQPMEPELVAITLPKFKIETKINFKSILRSLGITQIFQPSADLSGISKGLLIVGSVLQKAFINVNEDGVEAAAATMASGTLISARPRPQETFKADHPFLFYISQNNLLLFVGRFMQ</sequence>
<dbReference type="RefSeq" id="XP_028143472.1">
    <property type="nucleotide sequence ID" value="XM_028287671.1"/>
</dbReference>
<evidence type="ECO:0000256" key="1">
    <source>
        <dbReference type="ARBA" id="ARBA00009500"/>
    </source>
</evidence>
<dbReference type="Proteomes" id="UP001652700">
    <property type="component" value="Unplaced"/>
</dbReference>
<dbReference type="PANTHER" id="PTHR11461:SF211">
    <property type="entry name" value="GH10112P-RELATED"/>
    <property type="match status" value="1"/>
</dbReference>
<dbReference type="SUPFAM" id="SSF56574">
    <property type="entry name" value="Serpins"/>
    <property type="match status" value="1"/>
</dbReference>
<dbReference type="InParanoid" id="A0A6P7G9C8"/>
<dbReference type="Pfam" id="PF00079">
    <property type="entry name" value="Serpin"/>
    <property type="match status" value="1"/>
</dbReference>
<proteinExistence type="inferred from homology"/>
<dbReference type="SMART" id="SM00093">
    <property type="entry name" value="SERPIN"/>
    <property type="match status" value="1"/>
</dbReference>